<name>A0AAD8Q1U7_9PEZI</name>
<evidence type="ECO:0000313" key="3">
    <source>
        <dbReference type="EMBL" id="KAK1593697.1"/>
    </source>
</evidence>
<comment type="caution">
    <text evidence="3">The sequence shown here is derived from an EMBL/GenBank/DDBJ whole genome shotgun (WGS) entry which is preliminary data.</text>
</comment>
<dbReference type="InterPro" id="IPR007867">
    <property type="entry name" value="GMC_OxRtase_C"/>
</dbReference>
<dbReference type="Pfam" id="PF05199">
    <property type="entry name" value="GMC_oxred_C"/>
    <property type="match status" value="1"/>
</dbReference>
<evidence type="ECO:0000259" key="2">
    <source>
        <dbReference type="Pfam" id="PF05199"/>
    </source>
</evidence>
<dbReference type="GO" id="GO:0016614">
    <property type="term" value="F:oxidoreductase activity, acting on CH-OH group of donors"/>
    <property type="evidence" value="ECO:0007669"/>
    <property type="project" value="InterPro"/>
</dbReference>
<evidence type="ECO:0000256" key="1">
    <source>
        <dbReference type="ARBA" id="ARBA00010790"/>
    </source>
</evidence>
<organism evidence="3 4">
    <name type="scientific">Colletotrichum navitas</name>
    <dbReference type="NCBI Taxonomy" id="681940"/>
    <lineage>
        <taxon>Eukaryota</taxon>
        <taxon>Fungi</taxon>
        <taxon>Dikarya</taxon>
        <taxon>Ascomycota</taxon>
        <taxon>Pezizomycotina</taxon>
        <taxon>Sordariomycetes</taxon>
        <taxon>Hypocreomycetidae</taxon>
        <taxon>Glomerellales</taxon>
        <taxon>Glomerellaceae</taxon>
        <taxon>Colletotrichum</taxon>
        <taxon>Colletotrichum graminicola species complex</taxon>
    </lineage>
</organism>
<accession>A0AAD8Q1U7</accession>
<dbReference type="InterPro" id="IPR012132">
    <property type="entry name" value="GMC_OxRdtase"/>
</dbReference>
<evidence type="ECO:0000313" key="4">
    <source>
        <dbReference type="Proteomes" id="UP001230504"/>
    </source>
</evidence>
<dbReference type="Proteomes" id="UP001230504">
    <property type="component" value="Unassembled WGS sequence"/>
</dbReference>
<proteinExistence type="inferred from homology"/>
<dbReference type="GeneID" id="85449197"/>
<sequence length="238" mass="26142">MSYINYSPDGASLKAMDVLGELGLAVPLIDSKQQQPWRRWPRARLVTGAVLEGYLAQLEVLTQALEHPEHSILEMPFHAGPGTAFILKPLSRDSVVLNSTDHDATPVVNYATGANPIDFDIMVTYVDYFYRLYSADAWQAHGDVEVAPGVDVTEHDALIEYIKRTVIQSLMHPCCIAAMLPREKGCVVDSSLSVHGISGLRVADCSIILTIPGSHTTTTAYAIGKKAAEIIHRRWKSM</sequence>
<dbReference type="SUPFAM" id="SSF51905">
    <property type="entry name" value="FAD/NAD(P)-binding domain"/>
    <property type="match status" value="1"/>
</dbReference>
<dbReference type="SUPFAM" id="SSF54373">
    <property type="entry name" value="FAD-linked reductases, C-terminal domain"/>
    <property type="match status" value="1"/>
</dbReference>
<reference evidence="3" key="1">
    <citation type="submission" date="2021-06" db="EMBL/GenBank/DDBJ databases">
        <title>Comparative genomics, transcriptomics and evolutionary studies reveal genomic signatures of adaptation to plant cell wall in hemibiotrophic fungi.</title>
        <authorList>
            <consortium name="DOE Joint Genome Institute"/>
            <person name="Baroncelli R."/>
            <person name="Diaz J.F."/>
            <person name="Benocci T."/>
            <person name="Peng M."/>
            <person name="Battaglia E."/>
            <person name="Haridas S."/>
            <person name="Andreopoulos W."/>
            <person name="Labutti K."/>
            <person name="Pangilinan J."/>
            <person name="Floch G.L."/>
            <person name="Makela M.R."/>
            <person name="Henrissat B."/>
            <person name="Grigoriev I.V."/>
            <person name="Crouch J.A."/>
            <person name="De Vries R.P."/>
            <person name="Sukno S.A."/>
            <person name="Thon M.R."/>
        </authorList>
    </citation>
    <scope>NUCLEOTIDE SEQUENCE</scope>
    <source>
        <strain evidence="3">CBS 125086</strain>
    </source>
</reference>
<dbReference type="Gene3D" id="3.50.50.60">
    <property type="entry name" value="FAD/NAD(P)-binding domain"/>
    <property type="match status" value="1"/>
</dbReference>
<protein>
    <submittedName>
        <fullName evidence="3">GMC oxidoreductase-domain-containing protein</fullName>
    </submittedName>
</protein>
<dbReference type="PANTHER" id="PTHR11552:SF115">
    <property type="entry name" value="DEHYDROGENASE XPTC-RELATED"/>
    <property type="match status" value="1"/>
</dbReference>
<keyword evidence="4" id="KW-1185">Reference proteome</keyword>
<dbReference type="GO" id="GO:0050660">
    <property type="term" value="F:flavin adenine dinucleotide binding"/>
    <property type="evidence" value="ECO:0007669"/>
    <property type="project" value="InterPro"/>
</dbReference>
<dbReference type="PANTHER" id="PTHR11552">
    <property type="entry name" value="GLUCOSE-METHANOL-CHOLINE GMC OXIDOREDUCTASE"/>
    <property type="match status" value="1"/>
</dbReference>
<comment type="similarity">
    <text evidence="1">Belongs to the GMC oxidoreductase family.</text>
</comment>
<feature type="domain" description="Glucose-methanol-choline oxidoreductase C-terminal" evidence="2">
    <location>
        <begin position="89"/>
        <end position="224"/>
    </location>
</feature>
<dbReference type="EMBL" id="JAHLJV010000024">
    <property type="protein sequence ID" value="KAK1593697.1"/>
    <property type="molecule type" value="Genomic_DNA"/>
</dbReference>
<dbReference type="AlphaFoldDB" id="A0AAD8Q1U7"/>
<dbReference type="RefSeq" id="XP_060414983.1">
    <property type="nucleotide sequence ID" value="XM_060564957.1"/>
</dbReference>
<dbReference type="GO" id="GO:0044550">
    <property type="term" value="P:secondary metabolite biosynthetic process"/>
    <property type="evidence" value="ECO:0007669"/>
    <property type="project" value="TreeGrafter"/>
</dbReference>
<dbReference type="Gene3D" id="3.30.560.10">
    <property type="entry name" value="Glucose Oxidase, domain 3"/>
    <property type="match status" value="1"/>
</dbReference>
<gene>
    <name evidence="3" type="ORF">LY79DRAFT_703093</name>
</gene>
<dbReference type="InterPro" id="IPR036188">
    <property type="entry name" value="FAD/NAD-bd_sf"/>
</dbReference>